<dbReference type="Pfam" id="PF00400">
    <property type="entry name" value="WD40"/>
    <property type="match status" value="2"/>
</dbReference>
<dbReference type="PROSITE" id="PS50082">
    <property type="entry name" value="WD_REPEATS_2"/>
    <property type="match status" value="2"/>
</dbReference>
<dbReference type="EMBL" id="CAMXCT010006712">
    <property type="protein sequence ID" value="CAI4018764.1"/>
    <property type="molecule type" value="Genomic_DNA"/>
</dbReference>
<dbReference type="PANTHER" id="PTHR44489:SF11">
    <property type="entry name" value="WD REPEAT DOMAIN 86"/>
    <property type="match status" value="1"/>
</dbReference>
<keyword evidence="5" id="KW-1185">Reference proteome</keyword>
<evidence type="ECO:0000313" key="5">
    <source>
        <dbReference type="Proteomes" id="UP001152797"/>
    </source>
</evidence>
<proteinExistence type="predicted"/>
<dbReference type="AlphaFoldDB" id="A0A9P1GPP9"/>
<accession>A0A9P1GPP9</accession>
<keyword evidence="1" id="KW-0853">WD repeat</keyword>
<feature type="repeat" description="WD" evidence="1">
    <location>
        <begin position="659"/>
        <end position="698"/>
    </location>
</feature>
<dbReference type="EMBL" id="CAMXCT020006712">
    <property type="protein sequence ID" value="CAL1172139.1"/>
    <property type="molecule type" value="Genomic_DNA"/>
</dbReference>
<sequence length="798" mass="88334">MKTIPVLTPVTPRVSPRPREGDAASPSLCTTTTEDHPLRFRGGPESGDIQRPETGRGDVVLARLPKACLVNEGFEWIGGLESVNWNFGCRYGPWLVGRGKANVTVDEARHSPGGSNRSASEAESGAFLHLKGTAALDGASLAKRKVVFGSVIAGTSCLLLLSSICVLKCKQRSRQTVEAAKPSCGWQHVKSGEAKDGGGTSYKYQSLPNLLKGKSTDSMISRQSQLSRPEGLGKLTKEEMEEALDHLSPEERAERLNQWAQERAERLRMENAHYLELRRCVLISLTLLYVCASVGLPYLHRQEASCSRGFFWETHMEFLGLFAVTKCAELWLMVQDSAVSWDQIGVLDVLLKFLPSFMGYLDGYTDATAVFIAASCDDPLAQTLANAMGIAYLVGVCFFQWTVMFILSSQDPSQACLLKLLHMDMLASCVTLPAEKKWVWDLLAAVRTIGEDVPQAVLQTIYLIKVQRNWFMLISVVMAVCASLKALHDARARALAAAGADQEYEKRERDFMLYSSSQDSTIRCWNVKDGLCTQSITTGSPANSIAACNGMLYSSHDDDVIREWSLETGEELRSFNHRGSNAVVYGTEKYLFTWALTGGKCVYKVWSLASGECLRKLPAPNMFKASMFVRGDMFFATSPDDPESVCQWDLGSGELLGSFEGHDDEINAIYATKKRILTGAQDGTAKEWCLESKKCTRTFRDHLSSFLAPLIVIADKMYNASDEERDINEWSLLTGQLLRRFAGHQGSVLSIVMLDQKLYSSSDDRSIKQWSLATGECEQTFEGHTGYISKIIIMCKDD</sequence>
<dbReference type="InterPro" id="IPR011047">
    <property type="entry name" value="Quinoprotein_ADH-like_sf"/>
</dbReference>
<evidence type="ECO:0000256" key="2">
    <source>
        <dbReference type="SAM" id="MobiDB-lite"/>
    </source>
</evidence>
<name>A0A9P1GPP9_9DINO</name>
<feature type="region of interest" description="Disordered" evidence="2">
    <location>
        <begin position="1"/>
        <end position="53"/>
    </location>
</feature>
<dbReference type="PANTHER" id="PTHR44489">
    <property type="match status" value="1"/>
</dbReference>
<feature type="repeat" description="WD" evidence="1">
    <location>
        <begin position="741"/>
        <end position="780"/>
    </location>
</feature>
<organism evidence="3">
    <name type="scientific">Cladocopium goreaui</name>
    <dbReference type="NCBI Taxonomy" id="2562237"/>
    <lineage>
        <taxon>Eukaryota</taxon>
        <taxon>Sar</taxon>
        <taxon>Alveolata</taxon>
        <taxon>Dinophyceae</taxon>
        <taxon>Suessiales</taxon>
        <taxon>Symbiodiniaceae</taxon>
        <taxon>Cladocopium</taxon>
    </lineage>
</organism>
<dbReference type="SUPFAM" id="SSF50998">
    <property type="entry name" value="Quinoprotein alcohol dehydrogenase-like"/>
    <property type="match status" value="1"/>
</dbReference>
<evidence type="ECO:0000313" key="4">
    <source>
        <dbReference type="EMBL" id="CAL4806076.1"/>
    </source>
</evidence>
<dbReference type="InterPro" id="IPR001680">
    <property type="entry name" value="WD40_rpt"/>
</dbReference>
<dbReference type="InterPro" id="IPR015943">
    <property type="entry name" value="WD40/YVTN_repeat-like_dom_sf"/>
</dbReference>
<dbReference type="InterPro" id="IPR044715">
    <property type="entry name" value="WDR86-like"/>
</dbReference>
<dbReference type="SMART" id="SM00320">
    <property type="entry name" value="WD40"/>
    <property type="match status" value="4"/>
</dbReference>
<comment type="caution">
    <text evidence="3">The sequence shown here is derived from an EMBL/GenBank/DDBJ whole genome shotgun (WGS) entry which is preliminary data.</text>
</comment>
<reference evidence="3" key="1">
    <citation type="submission" date="2022-10" db="EMBL/GenBank/DDBJ databases">
        <authorList>
            <person name="Chen Y."/>
            <person name="Dougan E. K."/>
            <person name="Chan C."/>
            <person name="Rhodes N."/>
            <person name="Thang M."/>
        </authorList>
    </citation>
    <scope>NUCLEOTIDE SEQUENCE</scope>
</reference>
<evidence type="ECO:0000313" key="3">
    <source>
        <dbReference type="EMBL" id="CAI4018764.1"/>
    </source>
</evidence>
<feature type="compositionally biased region" description="Low complexity" evidence="2">
    <location>
        <begin position="1"/>
        <end position="14"/>
    </location>
</feature>
<evidence type="ECO:0000256" key="1">
    <source>
        <dbReference type="PROSITE-ProRule" id="PRU00221"/>
    </source>
</evidence>
<protein>
    <submittedName>
        <fullName evidence="3">Uncharacterized protein</fullName>
    </submittedName>
</protein>
<reference evidence="4 5" key="2">
    <citation type="submission" date="2024-05" db="EMBL/GenBank/DDBJ databases">
        <authorList>
            <person name="Chen Y."/>
            <person name="Shah S."/>
            <person name="Dougan E. K."/>
            <person name="Thang M."/>
            <person name="Chan C."/>
        </authorList>
    </citation>
    <scope>NUCLEOTIDE SEQUENCE [LARGE SCALE GENOMIC DNA]</scope>
</reference>
<dbReference type="EMBL" id="CAMXCT030006712">
    <property type="protein sequence ID" value="CAL4806076.1"/>
    <property type="molecule type" value="Genomic_DNA"/>
</dbReference>
<gene>
    <name evidence="3" type="ORF">C1SCF055_LOCUS43307</name>
</gene>
<dbReference type="Gene3D" id="2.130.10.10">
    <property type="entry name" value="YVTN repeat-like/Quinoprotein amine dehydrogenase"/>
    <property type="match status" value="2"/>
</dbReference>
<dbReference type="Proteomes" id="UP001152797">
    <property type="component" value="Unassembled WGS sequence"/>
</dbReference>
<dbReference type="OrthoDB" id="446741at2759"/>